<evidence type="ECO:0000313" key="2">
    <source>
        <dbReference type="EMBL" id="RCN25402.1"/>
    </source>
</evidence>
<evidence type="ECO:0000256" key="1">
    <source>
        <dbReference type="SAM" id="MobiDB-lite"/>
    </source>
</evidence>
<accession>A0A368F011</accession>
<protein>
    <submittedName>
        <fullName evidence="2">Uncharacterized protein</fullName>
    </submittedName>
</protein>
<organism evidence="2 3">
    <name type="scientific">Ancylostoma caninum</name>
    <name type="common">Dog hookworm</name>
    <dbReference type="NCBI Taxonomy" id="29170"/>
    <lineage>
        <taxon>Eukaryota</taxon>
        <taxon>Metazoa</taxon>
        <taxon>Ecdysozoa</taxon>
        <taxon>Nematoda</taxon>
        <taxon>Chromadorea</taxon>
        <taxon>Rhabditida</taxon>
        <taxon>Rhabditina</taxon>
        <taxon>Rhabditomorpha</taxon>
        <taxon>Strongyloidea</taxon>
        <taxon>Ancylostomatidae</taxon>
        <taxon>Ancylostomatinae</taxon>
        <taxon>Ancylostoma</taxon>
    </lineage>
</organism>
<dbReference type="Proteomes" id="UP000252519">
    <property type="component" value="Unassembled WGS sequence"/>
</dbReference>
<proteinExistence type="predicted"/>
<feature type="region of interest" description="Disordered" evidence="1">
    <location>
        <begin position="30"/>
        <end position="65"/>
    </location>
</feature>
<name>A0A368F011_ANCCA</name>
<dbReference type="EMBL" id="JOJR01012034">
    <property type="protein sequence ID" value="RCN25402.1"/>
    <property type="molecule type" value="Genomic_DNA"/>
</dbReference>
<keyword evidence="3" id="KW-1185">Reference proteome</keyword>
<sequence length="218" mass="24040">MRPGAKDLVERTEALAVALDIDLSKPVSNVDTGLLRRSQGQRPVAGGSSHAPPPRPPPPRSSVVSEEVTEQASAMLGALKGQGLSLLKNLKDKSTAVVQKVQAKLATQEVTWITSRLCIVPVARSAQEQVDEDEWNARVQATGKPYVVYNLSGRPLHGNYPIEQIPCVLRNVRPQVPPPIENILKVGWLFYSFLLFDCFWTLWNINKLSSIRKARANT</sequence>
<dbReference type="AlphaFoldDB" id="A0A368F011"/>
<dbReference type="OrthoDB" id="1717591at2759"/>
<comment type="caution">
    <text evidence="2">The sequence shown here is derived from an EMBL/GenBank/DDBJ whole genome shotgun (WGS) entry which is preliminary data.</text>
</comment>
<reference evidence="2 3" key="1">
    <citation type="submission" date="2014-10" db="EMBL/GenBank/DDBJ databases">
        <title>Draft genome of the hookworm Ancylostoma caninum.</title>
        <authorList>
            <person name="Mitreva M."/>
        </authorList>
    </citation>
    <scope>NUCLEOTIDE SEQUENCE [LARGE SCALE GENOMIC DNA]</scope>
    <source>
        <strain evidence="2 3">Baltimore</strain>
    </source>
</reference>
<gene>
    <name evidence="2" type="ORF">ANCCAN_28886</name>
</gene>
<evidence type="ECO:0000313" key="3">
    <source>
        <dbReference type="Proteomes" id="UP000252519"/>
    </source>
</evidence>
<feature type="compositionally biased region" description="Pro residues" evidence="1">
    <location>
        <begin position="51"/>
        <end position="60"/>
    </location>
</feature>